<dbReference type="InterPro" id="IPR014755">
    <property type="entry name" value="Cu-Rt/internalin_Ig-like"/>
</dbReference>
<proteinExistence type="predicted"/>
<accession>K2G1T6</accession>
<name>K2G1T6_9BACT</name>
<sequence length="968" mass="116555">MSNAILSKFNKYHFIKTILILLSFMVFFVWDVFAGANENCIVTMNTRCTFSDWWYLDITGVEINSTFVRYISKTGETLWLTQLNPFGWACMLPTRYGTRLLPTSRSYASMVDGKTAINIQADVEVYYYSFANLWTCQRQFSIPWSYQISPVYTFIEKSSLSLLSSDPSDSAVKFPITSPITLNFSEWIDSATIKDNITLITNGIQIEYWFSQSEDKKEIYIKTTSWAFGQNKTYTLTIWKDLKDISWNTFWSDKVISFTTELMLNNLSQKILSPHMEEEDPREVHLWEKIWKYQSGSGIILSANINNNPWDKLDFEVYKLWNFTPIYTKSTEVNLWIWTVVVDFLWAWDYSWRVRTSDDSWNSSDWTDFWMSFFWESDFSYFDWFEPYPYGFKFYNRSVADWVLDWNGFRSRVIWFPSNPIKIFEPAIIDWNKWTIFNNAFDTSELKKDERKMINAFNGLWLNSDELFQWWNCYGMAVSPAMQFTHSGFIQSNYPKFSSQIWNWTIWDNISPLSLDWKDHWNNYDGNKILETILSFQLSQYSTHIHEAMSNGIKIPEDIIAQLKKNLKNNYVLILNWKDENNKDIWHAVIPYKVEWNRIYIWDNNIQYPYREMESDKNYSNNQFIEIDSNWKWRDQFYLDYTKYRFDKMKLINLDAIYNSWIKSAPIWFSWSGASYTLSWSSDIYISDSLWRISWFTSSGILEEIPWIDVIVPLNVTLSWTVKNNLKQIYIPEKIDWLTIGINWKTGENYDLMIAWWNYYVRISWVESGSGQTDIYNVSRDNILIDFDNKKIWAYDLLVDDFLNDWAGSIYRWEMKSETNLQGYYIDWKKVKENDKESVKYMFDTDWDWTFDIESYFNVIPDKENIKWSISWYVKWDTSASMAWWKVFIDKNWDGKLQENSETFAVTDNRWYYMFANLDRWNYKILEIPHQNWNLIKPTNSIFNLYLNKWQNFINLNFENSFTKRKGK</sequence>
<reference evidence="3" key="1">
    <citation type="journal article" date="2012" name="Science">
        <title>Fermentation, hydrogen, and sulfur metabolism in multiple uncultivated bacterial phyla.</title>
        <authorList>
            <person name="Wrighton K.C."/>
            <person name="Thomas B.C."/>
            <person name="Sharon I."/>
            <person name="Miller C.S."/>
            <person name="Castelle C.J."/>
            <person name="VerBerkmoes N.C."/>
            <person name="Wilkins M.J."/>
            <person name="Hettich R.L."/>
            <person name="Lipton M.S."/>
            <person name="Williams K.H."/>
            <person name="Long P.E."/>
            <person name="Banfield J.F."/>
        </authorList>
    </citation>
    <scope>NUCLEOTIDE SEQUENCE [LARGE SCALE GENOMIC DNA]</scope>
</reference>
<dbReference type="Gene3D" id="2.60.40.1220">
    <property type="match status" value="1"/>
</dbReference>
<evidence type="ECO:0000259" key="2">
    <source>
        <dbReference type="Pfam" id="PF13205"/>
    </source>
</evidence>
<organism evidence="3">
    <name type="scientific">uncultured bacterium</name>
    <name type="common">gcode 4</name>
    <dbReference type="NCBI Taxonomy" id="1234023"/>
    <lineage>
        <taxon>Bacteria</taxon>
        <taxon>environmental samples</taxon>
    </lineage>
</organism>
<evidence type="ECO:0000313" key="3">
    <source>
        <dbReference type="EMBL" id="EKE28177.1"/>
    </source>
</evidence>
<dbReference type="Pfam" id="PF13205">
    <property type="entry name" value="Big_5"/>
    <property type="match status" value="1"/>
</dbReference>
<evidence type="ECO:0000256" key="1">
    <source>
        <dbReference type="ARBA" id="ARBA00022729"/>
    </source>
</evidence>
<dbReference type="AlphaFoldDB" id="K2G1T6"/>
<protein>
    <recommendedName>
        <fullName evidence="2">SbsA Ig-like domain-containing protein</fullName>
    </recommendedName>
</protein>
<keyword evidence="1" id="KW-0732">Signal</keyword>
<feature type="domain" description="SbsA Ig-like" evidence="2">
    <location>
        <begin position="159"/>
        <end position="260"/>
    </location>
</feature>
<dbReference type="InterPro" id="IPR032812">
    <property type="entry name" value="SbsA_Ig"/>
</dbReference>
<dbReference type="EMBL" id="AMFJ01000360">
    <property type="protein sequence ID" value="EKE28177.1"/>
    <property type="molecule type" value="Genomic_DNA"/>
</dbReference>
<comment type="caution">
    <text evidence="3">The sequence shown here is derived from an EMBL/GenBank/DDBJ whole genome shotgun (WGS) entry which is preliminary data.</text>
</comment>
<gene>
    <name evidence="3" type="ORF">ACD_3C00086G0021</name>
</gene>